<dbReference type="InterPro" id="IPR043502">
    <property type="entry name" value="DNA/RNA_pol_sf"/>
</dbReference>
<dbReference type="EMBL" id="BK015485">
    <property type="protein sequence ID" value="DAE09276.1"/>
    <property type="molecule type" value="Genomic_DNA"/>
</dbReference>
<evidence type="ECO:0000256" key="9">
    <source>
        <dbReference type="ARBA" id="ARBA00023109"/>
    </source>
</evidence>
<name>A0A8S5PSS9_9CAUD</name>
<evidence type="ECO:0000256" key="3">
    <source>
        <dbReference type="ARBA" id="ARBA00022695"/>
    </source>
</evidence>
<protein>
    <recommendedName>
        <fullName evidence="12">DNA polymerase</fullName>
        <ecNumber evidence="12">2.7.7.7</ecNumber>
    </recommendedName>
</protein>
<evidence type="ECO:0000256" key="7">
    <source>
        <dbReference type="ARBA" id="ARBA00022839"/>
    </source>
</evidence>
<dbReference type="Gene3D" id="4.10.80.30">
    <property type="entry name" value="DNA polymerase, domain 6"/>
    <property type="match status" value="1"/>
</dbReference>
<keyword evidence="3 12" id="KW-0548">Nucleotidyltransferase</keyword>
<dbReference type="GO" id="GO:0003887">
    <property type="term" value="F:DNA-directed DNA polymerase activity"/>
    <property type="evidence" value="ECO:0007669"/>
    <property type="project" value="UniProtKB-KW"/>
</dbReference>
<keyword evidence="4 12" id="KW-0235">DNA replication</keyword>
<comment type="catalytic activity">
    <reaction evidence="11 12">
        <text>DNA(n) + a 2'-deoxyribonucleoside 5'-triphosphate = DNA(n+1) + diphosphate</text>
        <dbReference type="Rhea" id="RHEA:22508"/>
        <dbReference type="Rhea" id="RHEA-COMP:17339"/>
        <dbReference type="Rhea" id="RHEA-COMP:17340"/>
        <dbReference type="ChEBI" id="CHEBI:33019"/>
        <dbReference type="ChEBI" id="CHEBI:61560"/>
        <dbReference type="ChEBI" id="CHEBI:173112"/>
        <dbReference type="EC" id="2.7.7.7"/>
    </reaction>
</comment>
<dbReference type="EC" id="2.7.7.7" evidence="12"/>
<dbReference type="InterPro" id="IPR017964">
    <property type="entry name" value="DNA-dir_DNA_pol_B_CS"/>
</dbReference>
<dbReference type="Gene3D" id="3.30.420.10">
    <property type="entry name" value="Ribonuclease H-like superfamily/Ribonuclease H"/>
    <property type="match status" value="1"/>
</dbReference>
<keyword evidence="2 12" id="KW-0808">Transferase</keyword>
<dbReference type="GO" id="GO:0006260">
    <property type="term" value="P:DNA replication"/>
    <property type="evidence" value="ECO:0007669"/>
    <property type="project" value="UniProtKB-KW"/>
</dbReference>
<keyword evidence="10 12" id="KW-0238">DNA-binding</keyword>
<dbReference type="Gene3D" id="1.10.287.690">
    <property type="entry name" value="Helix hairpin bin"/>
    <property type="match status" value="1"/>
</dbReference>
<keyword evidence="8 12" id="KW-0239">DNA-directed DNA polymerase</keyword>
<dbReference type="InterPro" id="IPR023211">
    <property type="entry name" value="DNA_pol_palm_dom_sf"/>
</dbReference>
<dbReference type="PANTHER" id="PTHR33568:SF3">
    <property type="entry name" value="DNA-DIRECTED DNA POLYMERASE"/>
    <property type="match status" value="1"/>
</dbReference>
<keyword evidence="5" id="KW-0540">Nuclease</keyword>
<dbReference type="SMART" id="SM00486">
    <property type="entry name" value="POLBc"/>
    <property type="match status" value="1"/>
</dbReference>
<evidence type="ECO:0000256" key="8">
    <source>
        <dbReference type="ARBA" id="ARBA00022932"/>
    </source>
</evidence>
<organism evidence="14">
    <name type="scientific">Podoviridae sp. ctdKF3</name>
    <dbReference type="NCBI Taxonomy" id="2825261"/>
    <lineage>
        <taxon>Viruses</taxon>
        <taxon>Duplodnaviria</taxon>
        <taxon>Heunggongvirae</taxon>
        <taxon>Uroviricota</taxon>
        <taxon>Caudoviricetes</taxon>
    </lineage>
</organism>
<dbReference type="Pfam" id="PF03175">
    <property type="entry name" value="DNA_pol_B_2"/>
    <property type="match status" value="1"/>
</dbReference>
<keyword evidence="7" id="KW-0269">Exonuclease</keyword>
<evidence type="ECO:0000256" key="5">
    <source>
        <dbReference type="ARBA" id="ARBA00022722"/>
    </source>
</evidence>
<keyword evidence="9" id="KW-1194">Viral DNA replication</keyword>
<dbReference type="Gene3D" id="3.30.1770.10">
    <property type="entry name" value="TPR 1 domain of DNA polymerase"/>
    <property type="match status" value="1"/>
</dbReference>
<dbReference type="SUPFAM" id="SSF53098">
    <property type="entry name" value="Ribonuclease H-like"/>
    <property type="match status" value="1"/>
</dbReference>
<evidence type="ECO:0000256" key="10">
    <source>
        <dbReference type="ARBA" id="ARBA00023125"/>
    </source>
</evidence>
<dbReference type="InterPro" id="IPR004868">
    <property type="entry name" value="DNA-dir_DNA_pol_B_mt/vir"/>
</dbReference>
<dbReference type="GO" id="GO:0039693">
    <property type="term" value="P:viral DNA genome replication"/>
    <property type="evidence" value="ECO:0007669"/>
    <property type="project" value="UniProtKB-KW"/>
</dbReference>
<dbReference type="Gene3D" id="3.90.1600.10">
    <property type="entry name" value="Palm domain of DNA polymerase"/>
    <property type="match status" value="1"/>
</dbReference>
<accession>A0A8S5PSS9</accession>
<dbReference type="PRINTS" id="PR00106">
    <property type="entry name" value="DNAPOLB"/>
</dbReference>
<evidence type="ECO:0000256" key="11">
    <source>
        <dbReference type="ARBA" id="ARBA00049244"/>
    </source>
</evidence>
<dbReference type="InterPro" id="IPR036397">
    <property type="entry name" value="RNaseH_sf"/>
</dbReference>
<evidence type="ECO:0000256" key="2">
    <source>
        <dbReference type="ARBA" id="ARBA00022679"/>
    </source>
</evidence>
<dbReference type="SUPFAM" id="SSF56672">
    <property type="entry name" value="DNA/RNA polymerases"/>
    <property type="match status" value="1"/>
</dbReference>
<dbReference type="GO" id="GO:0004527">
    <property type="term" value="F:exonuclease activity"/>
    <property type="evidence" value="ECO:0007669"/>
    <property type="project" value="UniProtKB-KW"/>
</dbReference>
<keyword evidence="6" id="KW-0378">Hydrolase</keyword>
<evidence type="ECO:0000256" key="6">
    <source>
        <dbReference type="ARBA" id="ARBA00022801"/>
    </source>
</evidence>
<evidence type="ECO:0000256" key="1">
    <source>
        <dbReference type="ARBA" id="ARBA00005755"/>
    </source>
</evidence>
<dbReference type="PANTHER" id="PTHR33568">
    <property type="entry name" value="DNA POLYMERASE"/>
    <property type="match status" value="1"/>
</dbReference>
<feature type="domain" description="DNA-directed DNA polymerase family B mitochondria/virus" evidence="13">
    <location>
        <begin position="49"/>
        <end position="468"/>
    </location>
</feature>
<dbReference type="InterPro" id="IPR006172">
    <property type="entry name" value="DNA-dir_DNA_pol_B"/>
</dbReference>
<dbReference type="Gene3D" id="4.10.80.20">
    <property type="entry name" value="DNA polymerase, domain 5"/>
    <property type="match status" value="1"/>
</dbReference>
<dbReference type="GO" id="GO:0003677">
    <property type="term" value="F:DNA binding"/>
    <property type="evidence" value="ECO:0007669"/>
    <property type="project" value="UniProtKB-KW"/>
</dbReference>
<reference evidence="14" key="1">
    <citation type="journal article" date="2021" name="Proc. Natl. Acad. Sci. U.S.A.">
        <title>A Catalog of Tens of Thousands of Viruses from Human Metagenomes Reveals Hidden Associations with Chronic Diseases.</title>
        <authorList>
            <person name="Tisza M.J."/>
            <person name="Buck C.B."/>
        </authorList>
    </citation>
    <scope>NUCLEOTIDE SEQUENCE</scope>
    <source>
        <strain evidence="14">CtdKF3</strain>
    </source>
</reference>
<dbReference type="GO" id="GO:0000166">
    <property type="term" value="F:nucleotide binding"/>
    <property type="evidence" value="ECO:0007669"/>
    <property type="project" value="InterPro"/>
</dbReference>
<proteinExistence type="inferred from homology"/>
<comment type="similarity">
    <text evidence="1 12">Belongs to the DNA polymerase type-B family.</text>
</comment>
<sequence length="551" mass="64525">MKRYVADFETTTNENDCHVWAYGTCEVGNIDNTTIGQTIDDFMKWCSTENKIVYFHNLKFDGEFIIHWLFNNGFKYSKEKQEKTFSCVVSSMGQFYIIEVIFKTGNKKQEKVIFYDSLKKLPFPVRKIAEDFNLPIQKLEIDYNEERNDDHILTEQEIEYVLHDVKIVAMALQIQIEQNLTKITNGSDALNDFKRTISKKQFEINFPILDIQTDKDIRQAYRGGFTYVNPKFQNKDIKNGIVFDVNSLYPSVMYDKPLPYGLPLFFNGQYEHDEMYPLFIQNFTCEFKVKKDYIPTIQLKNNLSYIPNEYITESKEQVNLVLTSVDLELFFEHYDVWNIEYINGWKFKQCVGIFKPYIDKWGKVKKENKGAIRQLAKLMLNSLYGKFGTNPDVTGKIPYLDDENVVKWKLGEKEMRDPIYIPMGVFITAWARHKTISTAQLCFDRFIYADTDSLHLVGTDIPKAIEHIIDDKELGYWAHESTFTRARFIRQKTYIEEIDGKIDVKCAGMPDTIKSRVTWDNFHKGFKSGGKLLPKRVKGGIILKDTEFTLK</sequence>
<dbReference type="PROSITE" id="PS00116">
    <property type="entry name" value="DNA_POLYMERASE_B"/>
    <property type="match status" value="1"/>
</dbReference>
<evidence type="ECO:0000313" key="14">
    <source>
        <dbReference type="EMBL" id="DAE09276.1"/>
    </source>
</evidence>
<evidence type="ECO:0000256" key="4">
    <source>
        <dbReference type="ARBA" id="ARBA00022705"/>
    </source>
</evidence>
<dbReference type="InterPro" id="IPR012337">
    <property type="entry name" value="RNaseH-like_sf"/>
</dbReference>
<evidence type="ECO:0000256" key="12">
    <source>
        <dbReference type="RuleBase" id="RU000442"/>
    </source>
</evidence>
<evidence type="ECO:0000259" key="13">
    <source>
        <dbReference type="Pfam" id="PF03175"/>
    </source>
</evidence>